<dbReference type="InterPro" id="IPR011990">
    <property type="entry name" value="TPR-like_helical_dom_sf"/>
</dbReference>
<dbReference type="Pfam" id="PF01535">
    <property type="entry name" value="PPR"/>
    <property type="match status" value="2"/>
</dbReference>
<dbReference type="FunFam" id="1.25.40.10:FF:000366">
    <property type="entry name" value="Pentatricopeptide (PPR) repeat-containing protein"/>
    <property type="match status" value="1"/>
</dbReference>
<dbReference type="FunFam" id="1.25.40.10:FF:000343">
    <property type="entry name" value="Pentatricopeptide repeat-containing protein At3g58590"/>
    <property type="match status" value="1"/>
</dbReference>
<dbReference type="Proteomes" id="UP000594263">
    <property type="component" value="Unplaced"/>
</dbReference>
<dbReference type="PANTHER" id="PTHR47926">
    <property type="entry name" value="PENTATRICOPEPTIDE REPEAT-CONTAINING PROTEIN"/>
    <property type="match status" value="1"/>
</dbReference>
<dbReference type="Gene3D" id="1.25.40.10">
    <property type="entry name" value="Tetratricopeptide repeat domain"/>
    <property type="match status" value="6"/>
</dbReference>
<dbReference type="FunFam" id="1.25.40.10:FF:000073">
    <property type="entry name" value="Pentatricopeptide repeat-containing protein chloroplastic"/>
    <property type="match status" value="1"/>
</dbReference>
<comment type="similarity">
    <text evidence="1">Belongs to the PPR family. PCMP-H subfamily.</text>
</comment>
<dbReference type="Gramene" id="Kaladp0083s0048.1.v1.1">
    <property type="protein sequence ID" value="Kaladp0083s0048.1.v1.1.CDS.1"/>
    <property type="gene ID" value="Kaladp0083s0048.v1.1"/>
</dbReference>
<dbReference type="InterPro" id="IPR046960">
    <property type="entry name" value="PPR_At4g14850-like_plant"/>
</dbReference>
<evidence type="ECO:0000256" key="1">
    <source>
        <dbReference type="ARBA" id="ARBA00006643"/>
    </source>
</evidence>
<accession>A0A7N1A2T3</accession>
<name>A0A7N1A2T3_KALFE</name>
<feature type="domain" description="DYW" evidence="4">
    <location>
        <begin position="909"/>
        <end position="1001"/>
    </location>
</feature>
<reference evidence="5" key="1">
    <citation type="submission" date="2021-01" db="UniProtKB">
        <authorList>
            <consortium name="EnsemblPlants"/>
        </authorList>
    </citation>
    <scope>IDENTIFICATION</scope>
</reference>
<dbReference type="Gramene" id="Kaladp0083s0048.2.v1.1">
    <property type="protein sequence ID" value="Kaladp0083s0048.2.v1.1.CDS.1"/>
    <property type="gene ID" value="Kaladp0083s0048.v1.1"/>
</dbReference>
<feature type="repeat" description="PPR" evidence="3">
    <location>
        <begin position="492"/>
        <end position="526"/>
    </location>
</feature>
<dbReference type="GO" id="GO:0009451">
    <property type="term" value="P:RNA modification"/>
    <property type="evidence" value="ECO:0007669"/>
    <property type="project" value="InterPro"/>
</dbReference>
<evidence type="ECO:0000256" key="2">
    <source>
        <dbReference type="ARBA" id="ARBA00022737"/>
    </source>
</evidence>
<dbReference type="GO" id="GO:0008270">
    <property type="term" value="F:zinc ion binding"/>
    <property type="evidence" value="ECO:0007669"/>
    <property type="project" value="InterPro"/>
</dbReference>
<feature type="repeat" description="PPR" evidence="3">
    <location>
        <begin position="694"/>
        <end position="728"/>
    </location>
</feature>
<feature type="repeat" description="PPR" evidence="3">
    <location>
        <begin position="158"/>
        <end position="188"/>
    </location>
</feature>
<dbReference type="NCBIfam" id="TIGR00756">
    <property type="entry name" value="PPR"/>
    <property type="match status" value="5"/>
</dbReference>
<dbReference type="EnsemblPlants" id="Kaladp0083s0048.2.v1.1">
    <property type="protein sequence ID" value="Kaladp0083s0048.2.v1.1.CDS.1"/>
    <property type="gene ID" value="Kaladp0083s0048.v1.1"/>
</dbReference>
<dbReference type="InterPro" id="IPR046849">
    <property type="entry name" value="E2_motif"/>
</dbReference>
<dbReference type="FunFam" id="1.25.40.10:FF:001325">
    <property type="entry name" value="Tetratricopeptide repeat (TPR)-like superfamily protein"/>
    <property type="match status" value="1"/>
</dbReference>
<dbReference type="InterPro" id="IPR046848">
    <property type="entry name" value="E_motif"/>
</dbReference>
<dbReference type="OMA" id="PEMDSTY"/>
<dbReference type="Gramene" id="Kaladp0083s0048.4.v1.1">
    <property type="protein sequence ID" value="Kaladp0083s0048.4.v1.1.CDS.1"/>
    <property type="gene ID" value="Kaladp0083s0048.v1.1"/>
</dbReference>
<dbReference type="Gramene" id="Kaladp0083s0048.3.v1.1">
    <property type="protein sequence ID" value="Kaladp0083s0048.3.v1.1.CDS.1"/>
    <property type="gene ID" value="Kaladp0083s0048.v1.1"/>
</dbReference>
<dbReference type="Pfam" id="PF14432">
    <property type="entry name" value="DYW_deaminase"/>
    <property type="match status" value="1"/>
</dbReference>
<feature type="repeat" description="PPR" evidence="3">
    <location>
        <begin position="290"/>
        <end position="324"/>
    </location>
</feature>
<dbReference type="PROSITE" id="PS51375">
    <property type="entry name" value="PPR"/>
    <property type="match status" value="7"/>
</dbReference>
<dbReference type="PANTHER" id="PTHR47926:SF344">
    <property type="entry name" value="OS07G0636900 PROTEIN"/>
    <property type="match status" value="1"/>
</dbReference>
<sequence>MEFDFVVSCNMRNPTHVFLFRGINLPFSPRKAFFKPSIPPLPTSQRRHHVSFSLSPVSENIQSSSVLDHTNGGAILMTEFEDTTFSGNASKLSENKERIVVQTREVRRGLVGFGRRYVDGKSLMIRYSELLKLCASGKDLWGGMAIHGQLVVTGLEPDTHLWISLLNLYAKCGTPECALRLFDEMPNRDVVSWTALISGFVAQGCGSEGAELFCEMRKGGVMPNKFTLPTVLKACSLCLELEMGKQVHGEVIKTGVDSDLFVGSALVDLYAKCGELESAERLFFSMPQKNAVSWNSLLNGYAQSGCGTQVLGLFSQMAESDIKFSAFTLSTFLKGCANSENLRGGQAVHSMAMKMDCDMDEFISCSLVDMYSKCGMADDALKLFTGIEHPDTVTWSAIITCLEQQGKTQEALELFSLMRQNGAKPNEYTLASLVSASIDYGDQLYGESLHAFIYKYGYESHNCVGNALVSMYMKCGDVQSGSRAFELMTDRDLVTWNALLSGYHDEDVCDAGPQIFSEVLAGGLIPNMYTFISILRSCSSLSDTSFGKQVHAHIVKNKMNENDFVGTALIDMYAKSNSLEDAEFVFHRLNRKDIFSWTVIIAACVRSDQAEKAVKYFKSMQRDGMKPNEFTFASCLSACSDIAFVETGQQVHSMAIKIGHSDDLFVAGALVDMYGKCGCIDEAVAVFDCQFMRDTILWNTIICGYSQHGQEMKALEAFQLMLTGNVVPDEVTFLGVLSACSRMGLVEEGQRLFKELGTTYRISPTIEHYACMVDILGRAGRFNEVIHFIEEEKMNSSSIIWETVLGACHLHGNLELGKLAAENLFQLVPSMESTYILLSNIYASRGRWDDVRDLRVLMSSQGIKKEPGCSWVEVEGRVHVFLSQDASHPRIQEIYSNLEETSKKLTASGYIPKIKHVLHDVTDNEKKENLMYHSERLALSFSLIGAKPQKTIRIFKNLRICGDCHEFMKHFSSLLSKKIIVRDVKQFHHFKDGTCSCGDYW</sequence>
<keyword evidence="6" id="KW-1185">Reference proteome</keyword>
<dbReference type="EnsemblPlants" id="Kaladp0083s0048.1.v1.1">
    <property type="protein sequence ID" value="Kaladp0083s0048.1.v1.1.CDS.1"/>
    <property type="gene ID" value="Kaladp0083s0048.v1.1"/>
</dbReference>
<proteinExistence type="inferred from homology"/>
<feature type="repeat" description="PPR" evidence="3">
    <location>
        <begin position="593"/>
        <end position="627"/>
    </location>
</feature>
<dbReference type="Pfam" id="PF20430">
    <property type="entry name" value="Eplus_motif"/>
    <property type="match status" value="1"/>
</dbReference>
<dbReference type="FunFam" id="1.25.40.10:FF:000031">
    <property type="entry name" value="Pentatricopeptide repeat-containing protein mitochondrial"/>
    <property type="match status" value="2"/>
</dbReference>
<dbReference type="InterPro" id="IPR032867">
    <property type="entry name" value="DYW_dom"/>
</dbReference>
<dbReference type="EnsemblPlants" id="Kaladp0083s0048.4.v1.1">
    <property type="protein sequence ID" value="Kaladp0083s0048.4.v1.1.CDS.1"/>
    <property type="gene ID" value="Kaladp0083s0048.v1.1"/>
</dbReference>
<dbReference type="Pfam" id="PF20431">
    <property type="entry name" value="E_motif"/>
    <property type="match status" value="1"/>
</dbReference>
<dbReference type="EnsemblPlants" id="Kaladp0083s0048.3.v1.1">
    <property type="protein sequence ID" value="Kaladp0083s0048.3.v1.1.CDS.1"/>
    <property type="gene ID" value="Kaladp0083s0048.v1.1"/>
</dbReference>
<dbReference type="Pfam" id="PF13041">
    <property type="entry name" value="PPR_2"/>
    <property type="match status" value="5"/>
</dbReference>
<feature type="repeat" description="PPR" evidence="3">
    <location>
        <begin position="189"/>
        <end position="223"/>
    </location>
</feature>
<protein>
    <recommendedName>
        <fullName evidence="4">DYW domain-containing protein</fullName>
    </recommendedName>
</protein>
<dbReference type="FunFam" id="1.25.40.10:FF:000227">
    <property type="entry name" value="Pentatricopeptide repeat-containing protein At3g13880"/>
    <property type="match status" value="1"/>
</dbReference>
<dbReference type="AlphaFoldDB" id="A0A7N1A2T3"/>
<evidence type="ECO:0000313" key="5">
    <source>
        <dbReference type="EnsemblPlants" id="Kaladp0083s0048.2.v1.1.CDS.1"/>
    </source>
</evidence>
<organism evidence="5 6">
    <name type="scientific">Kalanchoe fedtschenkoi</name>
    <name type="common">Lavender scallops</name>
    <name type="synonym">South American air plant</name>
    <dbReference type="NCBI Taxonomy" id="63787"/>
    <lineage>
        <taxon>Eukaryota</taxon>
        <taxon>Viridiplantae</taxon>
        <taxon>Streptophyta</taxon>
        <taxon>Embryophyta</taxon>
        <taxon>Tracheophyta</taxon>
        <taxon>Spermatophyta</taxon>
        <taxon>Magnoliopsida</taxon>
        <taxon>eudicotyledons</taxon>
        <taxon>Gunneridae</taxon>
        <taxon>Pentapetalae</taxon>
        <taxon>Saxifragales</taxon>
        <taxon>Crassulaceae</taxon>
        <taxon>Kalanchoe</taxon>
    </lineage>
</organism>
<evidence type="ECO:0000313" key="6">
    <source>
        <dbReference type="Proteomes" id="UP000594263"/>
    </source>
</evidence>
<dbReference type="InterPro" id="IPR002885">
    <property type="entry name" value="PPR_rpt"/>
</dbReference>
<dbReference type="GO" id="GO:0003723">
    <property type="term" value="F:RNA binding"/>
    <property type="evidence" value="ECO:0007669"/>
    <property type="project" value="InterPro"/>
</dbReference>
<keyword evidence="2" id="KW-0677">Repeat</keyword>
<evidence type="ECO:0000259" key="4">
    <source>
        <dbReference type="Pfam" id="PF14432"/>
    </source>
</evidence>
<feature type="repeat" description="PPR" evidence="3">
    <location>
        <begin position="391"/>
        <end position="425"/>
    </location>
</feature>
<evidence type="ECO:0000256" key="3">
    <source>
        <dbReference type="PROSITE-ProRule" id="PRU00708"/>
    </source>
</evidence>